<sequence>MAPFQGWGPLSIKEYFTYGEILLPRAFDTNRFVPFGGGACAGCKLVLGPEVEIEAMAATSALLGRMPADDKEAFRQGFQQQANKLPEAVPLLPGFQARLAAEQPLTVLDLQVSFCWFQAFIESRTSKWNFAREAWSGSII</sequence>
<evidence type="ECO:0000313" key="1">
    <source>
        <dbReference type="EMBL" id="CAD9453426.1"/>
    </source>
</evidence>
<organism evidence="1">
    <name type="scientific">Alexandrium andersonii</name>
    <dbReference type="NCBI Taxonomy" id="327968"/>
    <lineage>
        <taxon>Eukaryota</taxon>
        <taxon>Sar</taxon>
        <taxon>Alveolata</taxon>
        <taxon>Dinophyceae</taxon>
        <taxon>Gonyaulacales</taxon>
        <taxon>Pyrocystaceae</taxon>
        <taxon>Alexandrium</taxon>
    </lineage>
</organism>
<reference evidence="1" key="1">
    <citation type="submission" date="2021-01" db="EMBL/GenBank/DDBJ databases">
        <authorList>
            <person name="Corre E."/>
            <person name="Pelletier E."/>
            <person name="Niang G."/>
            <person name="Scheremetjew M."/>
            <person name="Finn R."/>
            <person name="Kale V."/>
            <person name="Holt S."/>
            <person name="Cochrane G."/>
            <person name="Meng A."/>
            <person name="Brown T."/>
            <person name="Cohen L."/>
        </authorList>
    </citation>
    <scope>NUCLEOTIDE SEQUENCE</scope>
    <source>
        <strain evidence="1">CCMP2222</strain>
    </source>
</reference>
<protein>
    <submittedName>
        <fullName evidence="1">Uncharacterized protein</fullName>
    </submittedName>
</protein>
<accession>A0A7S2DHN2</accession>
<dbReference type="EMBL" id="HBGQ01052576">
    <property type="protein sequence ID" value="CAD9453426.1"/>
    <property type="molecule type" value="Transcribed_RNA"/>
</dbReference>
<dbReference type="AlphaFoldDB" id="A0A7S2DHN2"/>
<proteinExistence type="predicted"/>
<gene>
    <name evidence="1" type="ORF">AAND1436_LOCUS25474</name>
</gene>
<name>A0A7S2DHN2_9DINO</name>